<feature type="region of interest" description="Disordered" evidence="4">
    <location>
        <begin position="120"/>
        <end position="234"/>
    </location>
</feature>
<feature type="region of interest" description="Disordered" evidence="4">
    <location>
        <begin position="894"/>
        <end position="1035"/>
    </location>
</feature>
<feature type="compositionally biased region" description="Basic residues" evidence="4">
    <location>
        <begin position="199"/>
        <end position="217"/>
    </location>
</feature>
<gene>
    <name evidence="6" type="primary">LOC116942928</name>
</gene>
<dbReference type="GO" id="GO:0007020">
    <property type="term" value="P:microtubule nucleation"/>
    <property type="evidence" value="ECO:0007669"/>
    <property type="project" value="TreeGrafter"/>
</dbReference>
<keyword evidence="2 3" id="KW-0175">Coiled coil</keyword>
<feature type="compositionally biased region" description="Low complexity" evidence="4">
    <location>
        <begin position="161"/>
        <end position="189"/>
    </location>
</feature>
<feature type="compositionally biased region" description="Polar residues" evidence="4">
    <location>
        <begin position="1006"/>
        <end position="1015"/>
    </location>
</feature>
<evidence type="ECO:0000256" key="3">
    <source>
        <dbReference type="SAM" id="Coils"/>
    </source>
</evidence>
<feature type="coiled-coil region" evidence="3">
    <location>
        <begin position="76"/>
        <end position="103"/>
    </location>
</feature>
<dbReference type="RefSeq" id="XP_032811289.1">
    <property type="nucleotide sequence ID" value="XM_032955398.1"/>
</dbReference>
<protein>
    <submittedName>
        <fullName evidence="6">Uncharacterized protein LOC116942928 isoform X1</fullName>
    </submittedName>
</protein>
<dbReference type="AlphaFoldDB" id="A0AAJ7T5N4"/>
<feature type="compositionally biased region" description="Polar residues" evidence="4">
    <location>
        <begin position="1024"/>
        <end position="1033"/>
    </location>
</feature>
<name>A0AAJ7T5N4_PETMA</name>
<feature type="region of interest" description="Disordered" evidence="4">
    <location>
        <begin position="27"/>
        <end position="75"/>
    </location>
</feature>
<feature type="region of interest" description="Disordered" evidence="4">
    <location>
        <begin position="807"/>
        <end position="862"/>
    </location>
</feature>
<feature type="compositionally biased region" description="Low complexity" evidence="4">
    <location>
        <begin position="120"/>
        <end position="129"/>
    </location>
</feature>
<feature type="region of interest" description="Disordered" evidence="4">
    <location>
        <begin position="614"/>
        <end position="728"/>
    </location>
</feature>
<dbReference type="KEGG" id="pmrn:116942928"/>
<sequence length="1049" mass="112718">MVDVVVMMGGEETEDASTMTTATTTVVVNSSNGNSVDGDGGGGGGDDDDGDDHDGGGGRRQRLAASAQRRGDSPEVAQLQELVRKLERQNEQLRRARRTGAKRRQMSDDHRQLLDFQLLHQQQQQQQQQPNAEEHRGSLDPAGLTSPLLGPPCRGCADFQPMSPMSPMSPTSPTSPMSSGLQSPSSDLQTVMSDAGSGRLHHRHHHQHHRHHRRHRQQQLQQQQFGPSDHYPVSSNFQVASDLQLSSDLHPISPDLHVPSDRQVSPNLHTISSDLHVSSDLHPVSSDLHPMPSHLHVSSRHHSVPTDRRVSSDLQVSSHRQVHAVSSDGHATFPGPQPPSSVRVEETLREPGGHGEGTLNTVALVDLEECVRWQDESWLYTSSRQCSTPDGTTPSWYEWSRRVLDNPSPEIEAARRSLMSRLSSTMLGGRNRMHRVSGCNRQYTMVDCGGESPKGANLTLPSSAPQLGRHQRAAVDDCDLDHVTRWYSTPLNKFGSPEIKSSKGPDYETPLKMTHLMNGTQILDGDDSCMDSRPSNISELRLMVWLKEQKLQQQEFGSSLNEMSPPMYSPDILKECIQVCGFDTTCICSLETTMLAEAAADLSSCQVFLQSGATTADPRTGDPPASLALPCGPRVADERQDGDGSSVSGPADSPGRLRAPLLHDFTPSSDREEEEDTCGPFSPCTDDVDSSRGSRRESPSDHLPSKASRLQPPLRLRAPQSLRTDGLQQRSRHLMVEPGRVASGLSQPQAVVRGTAVPQGSQQRRVDVPGAGQVKGLATAPAASNGLPAVTSPGQNVRLANTNVVRAAETRPRTLATNKQPAPQPRAASGPSTPARSRLVQAQRPKVGSPRHGQINASPNDMHVSMPNLNSTIVRPALAVVKNSLSLESNLQDTATDASLRSKNKTGSSIARLRLPCKTTPPPAASGASYRTSSQSSSPGTTQGGATGCTTTHKVPSPGTPKPRSRLVVPSGSPSSGVGAGDRIGGTRAASTSSLGKSALPKPAASKTSPNTQPCSAVPRSKLAQPTQRSLQMRRSFGVLKDSSCRVNY</sequence>
<accession>A0AAJ7T5N4</accession>
<feature type="region of interest" description="Disordered" evidence="4">
    <location>
        <begin position="289"/>
        <end position="310"/>
    </location>
</feature>
<evidence type="ECO:0000256" key="4">
    <source>
        <dbReference type="SAM" id="MobiDB-lite"/>
    </source>
</evidence>
<dbReference type="InterPro" id="IPR026179">
    <property type="entry name" value="Slain"/>
</dbReference>
<feature type="compositionally biased region" description="Basic and acidic residues" evidence="4">
    <location>
        <begin position="689"/>
        <end position="704"/>
    </location>
</feature>
<organism evidence="5 6">
    <name type="scientific">Petromyzon marinus</name>
    <name type="common">Sea lamprey</name>
    <dbReference type="NCBI Taxonomy" id="7757"/>
    <lineage>
        <taxon>Eukaryota</taxon>
        <taxon>Metazoa</taxon>
        <taxon>Chordata</taxon>
        <taxon>Craniata</taxon>
        <taxon>Vertebrata</taxon>
        <taxon>Cyclostomata</taxon>
        <taxon>Hyperoartia</taxon>
        <taxon>Petromyzontiformes</taxon>
        <taxon>Petromyzontidae</taxon>
        <taxon>Petromyzon</taxon>
    </lineage>
</organism>
<dbReference type="PANTHER" id="PTHR22406:SF7">
    <property type="entry name" value="NASCENT POLYPEPTIDE-ASSOCIATED COMPLEX SUBUNIT ALPHA, MUSCLE-SPECIFIC FORM"/>
    <property type="match status" value="1"/>
</dbReference>
<evidence type="ECO:0000313" key="5">
    <source>
        <dbReference type="Proteomes" id="UP001318040"/>
    </source>
</evidence>
<feature type="compositionally biased region" description="Low complexity" evidence="4">
    <location>
        <begin position="27"/>
        <end position="37"/>
    </location>
</feature>
<evidence type="ECO:0000313" key="6">
    <source>
        <dbReference type="RefSeq" id="XP_032811289.1"/>
    </source>
</evidence>
<evidence type="ECO:0000256" key="1">
    <source>
        <dbReference type="ARBA" id="ARBA00006652"/>
    </source>
</evidence>
<proteinExistence type="inferred from homology"/>
<feature type="compositionally biased region" description="Low complexity" evidence="4">
    <location>
        <begin position="925"/>
        <end position="941"/>
    </location>
</feature>
<dbReference type="Proteomes" id="UP001318040">
    <property type="component" value="Chromosome 16"/>
</dbReference>
<reference evidence="6" key="1">
    <citation type="submission" date="2025-08" db="UniProtKB">
        <authorList>
            <consortium name="RefSeq"/>
        </authorList>
    </citation>
    <scope>IDENTIFICATION</scope>
    <source>
        <tissue evidence="6">Sperm</tissue>
    </source>
</reference>
<dbReference type="GO" id="GO:0035371">
    <property type="term" value="C:microtubule plus-end"/>
    <property type="evidence" value="ECO:0007669"/>
    <property type="project" value="TreeGrafter"/>
</dbReference>
<feature type="compositionally biased region" description="Polar residues" evidence="4">
    <location>
        <begin position="894"/>
        <end position="909"/>
    </location>
</feature>
<keyword evidence="5" id="KW-1185">Reference proteome</keyword>
<dbReference type="PANTHER" id="PTHR22406">
    <property type="entry name" value="NASCENT POLYPEPTIDE-ASSOCIATED COMPLEX SUBUNIT ALPHA, MUSCLE-SPECIFIC FORM"/>
    <property type="match status" value="1"/>
</dbReference>
<evidence type="ECO:0000256" key="2">
    <source>
        <dbReference type="ARBA" id="ARBA00023054"/>
    </source>
</evidence>
<feature type="compositionally biased region" description="Low complexity" evidence="4">
    <location>
        <begin position="966"/>
        <end position="977"/>
    </location>
</feature>
<comment type="similarity">
    <text evidence="1">Belongs to the SLAIN motif-containing family.</text>
</comment>
<dbReference type="Pfam" id="PF15301">
    <property type="entry name" value="SLAIN"/>
    <property type="match status" value="2"/>
</dbReference>
<dbReference type="GO" id="GO:0031122">
    <property type="term" value="P:cytoplasmic microtubule organization"/>
    <property type="evidence" value="ECO:0007669"/>
    <property type="project" value="TreeGrafter"/>
</dbReference>
<dbReference type="GO" id="GO:0031116">
    <property type="term" value="P:positive regulation of microtubule polymerization"/>
    <property type="evidence" value="ECO:0007669"/>
    <property type="project" value="TreeGrafter"/>
</dbReference>